<dbReference type="AlphaFoldDB" id="A0A3E0VNW3"/>
<gene>
    <name evidence="1" type="ORF">B7R54_04895</name>
</gene>
<accession>A0A3E0VNW3</accession>
<name>A0A3E0VNW3_9MICO</name>
<dbReference type="OrthoDB" id="4978768at2"/>
<keyword evidence="2" id="KW-1185">Reference proteome</keyword>
<proteinExistence type="predicted"/>
<dbReference type="EMBL" id="NBWZ01000001">
    <property type="protein sequence ID" value="RFA11093.1"/>
    <property type="molecule type" value="Genomic_DNA"/>
</dbReference>
<comment type="caution">
    <text evidence="1">The sequence shown here is derived from an EMBL/GenBank/DDBJ whole genome shotgun (WGS) entry which is preliminary data.</text>
</comment>
<reference evidence="1 2" key="1">
    <citation type="submission" date="2017-04" db="EMBL/GenBank/DDBJ databases">
        <title>Comparative genome analysis of Subtercola boreus.</title>
        <authorList>
            <person name="Cho Y.-J."/>
            <person name="Cho A."/>
            <person name="Kim O.-S."/>
            <person name="Lee J.-I."/>
        </authorList>
    </citation>
    <scope>NUCLEOTIDE SEQUENCE [LARGE SCALE GENOMIC DNA]</scope>
    <source>
        <strain evidence="1 2">K300</strain>
    </source>
</reference>
<dbReference type="Proteomes" id="UP000256486">
    <property type="component" value="Unassembled WGS sequence"/>
</dbReference>
<protein>
    <submittedName>
        <fullName evidence="1">Uncharacterized protein</fullName>
    </submittedName>
</protein>
<evidence type="ECO:0000313" key="2">
    <source>
        <dbReference type="Proteomes" id="UP000256486"/>
    </source>
</evidence>
<sequence>MMQVGEVVAVWLKEGRPNRLVWGSRRFRVTDSPTRLGDDLPESFLDALAFTHPPRLSVGWRFQATADDGEARMFDIRWDDHRLVWQLLRTFD</sequence>
<evidence type="ECO:0000313" key="1">
    <source>
        <dbReference type="EMBL" id="RFA11093.1"/>
    </source>
</evidence>
<organism evidence="1 2">
    <name type="scientific">Subtercola boreus</name>
    <dbReference type="NCBI Taxonomy" id="120213"/>
    <lineage>
        <taxon>Bacteria</taxon>
        <taxon>Bacillati</taxon>
        <taxon>Actinomycetota</taxon>
        <taxon>Actinomycetes</taxon>
        <taxon>Micrococcales</taxon>
        <taxon>Microbacteriaceae</taxon>
        <taxon>Subtercola</taxon>
    </lineage>
</organism>